<evidence type="ECO:0000313" key="2">
    <source>
        <dbReference type="Proteomes" id="UP001138793"/>
    </source>
</evidence>
<dbReference type="AlphaFoldDB" id="A0A9X0YVL4"/>
<accession>A0A9X0YVL4</accession>
<proteinExistence type="predicted"/>
<dbReference type="OrthoDB" id="2679795at2"/>
<name>A0A9X0YVL4_9BACI</name>
<sequence>MSQEQLDRMENMLTTLIKTVGTVLEEQTSMKNDITSIKEEQVSMKEEQISMKNDIRSMKEENNARHNEVMEALSIVRADNDLLWEKTNKHERDIGILRKLYEN</sequence>
<reference evidence="1" key="1">
    <citation type="submission" date="2021-03" db="EMBL/GenBank/DDBJ databases">
        <title>Genomic Encyclopedia of Type Strains, Phase IV (KMG-IV): sequencing the most valuable type-strain genomes for metagenomic binning, comparative biology and taxonomic classification.</title>
        <authorList>
            <person name="Goeker M."/>
        </authorList>
    </citation>
    <scope>NUCLEOTIDE SEQUENCE</scope>
    <source>
        <strain evidence="1">DSM 107338</strain>
    </source>
</reference>
<gene>
    <name evidence="1" type="ORF">J2Z64_003115</name>
</gene>
<organism evidence="1 2">
    <name type="scientific">Oceanobacillus polygoni</name>
    <dbReference type="NCBI Taxonomy" id="1235259"/>
    <lineage>
        <taxon>Bacteria</taxon>
        <taxon>Bacillati</taxon>
        <taxon>Bacillota</taxon>
        <taxon>Bacilli</taxon>
        <taxon>Bacillales</taxon>
        <taxon>Bacillaceae</taxon>
        <taxon>Oceanobacillus</taxon>
    </lineage>
</organism>
<comment type="caution">
    <text evidence="1">The sequence shown here is derived from an EMBL/GenBank/DDBJ whole genome shotgun (WGS) entry which is preliminary data.</text>
</comment>
<dbReference type="Proteomes" id="UP001138793">
    <property type="component" value="Unassembled WGS sequence"/>
</dbReference>
<evidence type="ECO:0000313" key="1">
    <source>
        <dbReference type="EMBL" id="MBP2078846.1"/>
    </source>
</evidence>
<dbReference type="RefSeq" id="WP_149473407.1">
    <property type="nucleotide sequence ID" value="NZ_JAGGMB010000011.1"/>
</dbReference>
<protein>
    <submittedName>
        <fullName evidence="1">Nuclease with TOPRIM domain</fullName>
    </submittedName>
</protein>
<dbReference type="EMBL" id="JAGGMB010000011">
    <property type="protein sequence ID" value="MBP2078846.1"/>
    <property type="molecule type" value="Genomic_DNA"/>
</dbReference>
<keyword evidence="2" id="KW-1185">Reference proteome</keyword>